<keyword evidence="3" id="KW-1185">Reference proteome</keyword>
<name>A0ABW6BA08_9SPHI</name>
<feature type="transmembrane region" description="Helical" evidence="1">
    <location>
        <begin position="144"/>
        <end position="164"/>
    </location>
</feature>
<proteinExistence type="predicted"/>
<keyword evidence="1" id="KW-0812">Transmembrane</keyword>
<evidence type="ECO:0000313" key="2">
    <source>
        <dbReference type="EMBL" id="MFD2964844.1"/>
    </source>
</evidence>
<evidence type="ECO:0000256" key="1">
    <source>
        <dbReference type="SAM" id="Phobius"/>
    </source>
</evidence>
<reference evidence="3" key="1">
    <citation type="journal article" date="2019" name="Int. J. Syst. Evol. Microbiol.">
        <title>The Global Catalogue of Microorganisms (GCM) 10K type strain sequencing project: providing services to taxonomists for standard genome sequencing and annotation.</title>
        <authorList>
            <consortium name="The Broad Institute Genomics Platform"/>
            <consortium name="The Broad Institute Genome Sequencing Center for Infectious Disease"/>
            <person name="Wu L."/>
            <person name="Ma J."/>
        </authorList>
    </citation>
    <scope>NUCLEOTIDE SEQUENCE [LARGE SCALE GENOMIC DNA]</scope>
    <source>
        <strain evidence="3">KCTC 23098</strain>
    </source>
</reference>
<gene>
    <name evidence="2" type="ORF">ACFS6J_23795</name>
</gene>
<dbReference type="EMBL" id="JBHUPA010000029">
    <property type="protein sequence ID" value="MFD2964844.1"/>
    <property type="molecule type" value="Genomic_DNA"/>
</dbReference>
<evidence type="ECO:0000313" key="3">
    <source>
        <dbReference type="Proteomes" id="UP001597560"/>
    </source>
</evidence>
<keyword evidence="1" id="KW-0472">Membrane</keyword>
<keyword evidence="1" id="KW-1133">Transmembrane helix</keyword>
<sequence length="165" mass="18961">MNDLNRENADKILRTLYHLKVNTIEAYLNICDSNLVPEYERDMIYRYLDSRGFLKIMGKVGNGDVYVVLSKEGFKFFSEDNLVSEYDRKYSRQTQGNSNTYYIAGDASNFGNTNKGPVENASSHTHNNESKEESFFYKLMHDTFTQTISGLIVGAIIALLTWYFA</sequence>
<dbReference type="Proteomes" id="UP001597560">
    <property type="component" value="Unassembled WGS sequence"/>
</dbReference>
<accession>A0ABW6BA08</accession>
<dbReference type="RefSeq" id="WP_377613132.1">
    <property type="nucleotide sequence ID" value="NZ_JBHUPA010000029.1"/>
</dbReference>
<protein>
    <submittedName>
        <fullName evidence="2">Uncharacterized protein</fullName>
    </submittedName>
</protein>
<organism evidence="2 3">
    <name type="scientific">Olivibacter jilunii</name>
    <dbReference type="NCBI Taxonomy" id="985016"/>
    <lineage>
        <taxon>Bacteria</taxon>
        <taxon>Pseudomonadati</taxon>
        <taxon>Bacteroidota</taxon>
        <taxon>Sphingobacteriia</taxon>
        <taxon>Sphingobacteriales</taxon>
        <taxon>Sphingobacteriaceae</taxon>
        <taxon>Olivibacter</taxon>
    </lineage>
</organism>
<comment type="caution">
    <text evidence="2">The sequence shown here is derived from an EMBL/GenBank/DDBJ whole genome shotgun (WGS) entry which is preliminary data.</text>
</comment>